<reference evidence="3" key="1">
    <citation type="journal article" date="2019" name="Int. J. Syst. Evol. Microbiol.">
        <title>The Global Catalogue of Microorganisms (GCM) 10K type strain sequencing project: providing services to taxonomists for standard genome sequencing and annotation.</title>
        <authorList>
            <consortium name="The Broad Institute Genomics Platform"/>
            <consortium name="The Broad Institute Genome Sequencing Center for Infectious Disease"/>
            <person name="Wu L."/>
            <person name="Ma J."/>
        </authorList>
    </citation>
    <scope>NUCLEOTIDE SEQUENCE [LARGE SCALE GENOMIC DNA]</scope>
    <source>
        <strain evidence="3">JCM 18542</strain>
    </source>
</reference>
<keyword evidence="1" id="KW-1133">Transmembrane helix</keyword>
<comment type="caution">
    <text evidence="2">The sequence shown here is derived from an EMBL/GenBank/DDBJ whole genome shotgun (WGS) entry which is preliminary data.</text>
</comment>
<feature type="transmembrane region" description="Helical" evidence="1">
    <location>
        <begin position="44"/>
        <end position="64"/>
    </location>
</feature>
<evidence type="ECO:0000256" key="1">
    <source>
        <dbReference type="SAM" id="Phobius"/>
    </source>
</evidence>
<dbReference type="Proteomes" id="UP001500839">
    <property type="component" value="Unassembled WGS sequence"/>
</dbReference>
<evidence type="ECO:0000313" key="2">
    <source>
        <dbReference type="EMBL" id="GAA4808450.1"/>
    </source>
</evidence>
<name>A0ABP9CHQ3_9ACTN</name>
<evidence type="ECO:0000313" key="3">
    <source>
        <dbReference type="Proteomes" id="UP001500839"/>
    </source>
</evidence>
<keyword evidence="3" id="KW-1185">Reference proteome</keyword>
<accession>A0ABP9CHQ3</accession>
<keyword evidence="1" id="KW-0812">Transmembrane</keyword>
<gene>
    <name evidence="2" type="ORF">GCM10023353_10190</name>
</gene>
<protein>
    <recommendedName>
        <fullName evidence="4">Ribosomal protein L7/L12 C-terminal domain-containing protein</fullName>
    </recommendedName>
</protein>
<dbReference type="EMBL" id="BAABKQ010000001">
    <property type="protein sequence ID" value="GAA4808450.1"/>
    <property type="molecule type" value="Genomic_DNA"/>
</dbReference>
<dbReference type="RefSeq" id="WP_200172938.1">
    <property type="nucleotide sequence ID" value="NZ_BAABKQ010000001.1"/>
</dbReference>
<evidence type="ECO:0008006" key="4">
    <source>
        <dbReference type="Google" id="ProtNLM"/>
    </source>
</evidence>
<keyword evidence="1" id="KW-0472">Membrane</keyword>
<proteinExistence type="predicted"/>
<organism evidence="2 3">
    <name type="scientific">Tomitella cavernea</name>
    <dbReference type="NCBI Taxonomy" id="1387982"/>
    <lineage>
        <taxon>Bacteria</taxon>
        <taxon>Bacillati</taxon>
        <taxon>Actinomycetota</taxon>
        <taxon>Actinomycetes</taxon>
        <taxon>Mycobacteriales</taxon>
        <taxon>Tomitella</taxon>
    </lineage>
</organism>
<sequence length="128" mass="14111">MRRVNWRRAEAAMETWGPFVLLPLLALGGGPDYVRDLIDDPTPWHWFVFLVWVFVITTLVWTCASRIRHRGRKPRQQAVAPGDVPAADVAAAVAAQPDRIAAIRALREQHRGLGLADAAALIDGSAPQ</sequence>